<protein>
    <recommendedName>
        <fullName evidence="3">RecA family profile 1 domain-containing protein</fullName>
    </recommendedName>
</protein>
<organism evidence="4 5">
    <name type="scientific">Thelephora terrestris</name>
    <dbReference type="NCBI Taxonomy" id="56493"/>
    <lineage>
        <taxon>Eukaryota</taxon>
        <taxon>Fungi</taxon>
        <taxon>Dikarya</taxon>
        <taxon>Basidiomycota</taxon>
        <taxon>Agaricomycotina</taxon>
        <taxon>Agaricomycetes</taxon>
        <taxon>Thelephorales</taxon>
        <taxon>Thelephoraceae</taxon>
        <taxon>Thelephora</taxon>
    </lineage>
</organism>
<evidence type="ECO:0000256" key="1">
    <source>
        <dbReference type="ARBA" id="ARBA00004123"/>
    </source>
</evidence>
<name>A0A9P6LBF8_9AGAM</name>
<dbReference type="AlphaFoldDB" id="A0A9P6LBF8"/>
<reference evidence="4" key="2">
    <citation type="submission" date="2020-11" db="EMBL/GenBank/DDBJ databases">
        <authorList>
            <consortium name="DOE Joint Genome Institute"/>
            <person name="Kuo A."/>
            <person name="Miyauchi S."/>
            <person name="Kiss E."/>
            <person name="Drula E."/>
            <person name="Kohler A."/>
            <person name="Sanchez-Garcia M."/>
            <person name="Andreopoulos B."/>
            <person name="Barry K.W."/>
            <person name="Bonito G."/>
            <person name="Buee M."/>
            <person name="Carver A."/>
            <person name="Chen C."/>
            <person name="Cichocki N."/>
            <person name="Clum A."/>
            <person name="Culley D."/>
            <person name="Crous P.W."/>
            <person name="Fauchery L."/>
            <person name="Girlanda M."/>
            <person name="Hayes R."/>
            <person name="Keri Z."/>
            <person name="Labutti K."/>
            <person name="Lipzen A."/>
            <person name="Lombard V."/>
            <person name="Magnuson J."/>
            <person name="Maillard F."/>
            <person name="Morin E."/>
            <person name="Murat C."/>
            <person name="Nolan M."/>
            <person name="Ohm R."/>
            <person name="Pangilinan J."/>
            <person name="Pereira M."/>
            <person name="Perotto S."/>
            <person name="Peter M."/>
            <person name="Riley R."/>
            <person name="Sitrit Y."/>
            <person name="Stielow B."/>
            <person name="Szollosi G."/>
            <person name="Zifcakova L."/>
            <person name="Stursova M."/>
            <person name="Spatafora J.W."/>
            <person name="Tedersoo L."/>
            <person name="Vaario L.-M."/>
            <person name="Yamada A."/>
            <person name="Yan M."/>
            <person name="Wang P."/>
            <person name="Xu J."/>
            <person name="Bruns T."/>
            <person name="Baldrian P."/>
            <person name="Vilgalys R."/>
            <person name="Henrissat B."/>
            <person name="Grigoriev I.V."/>
            <person name="Hibbett D."/>
            <person name="Nagy L.G."/>
            <person name="Martin F.M."/>
        </authorList>
    </citation>
    <scope>NUCLEOTIDE SEQUENCE</scope>
    <source>
        <strain evidence="4">UH-Tt-Lm1</strain>
    </source>
</reference>
<dbReference type="GO" id="GO:0140664">
    <property type="term" value="F:ATP-dependent DNA damage sensor activity"/>
    <property type="evidence" value="ECO:0007669"/>
    <property type="project" value="InterPro"/>
</dbReference>
<dbReference type="PANTHER" id="PTHR46457">
    <property type="entry name" value="DNA REPAIR PROTEIN RAD51 HOMOLOG 4"/>
    <property type="match status" value="1"/>
</dbReference>
<dbReference type="InterPro" id="IPR051988">
    <property type="entry name" value="HRR_RAD51_Paralog"/>
</dbReference>
<dbReference type="GO" id="GO:0000724">
    <property type="term" value="P:double-strand break repair via homologous recombination"/>
    <property type="evidence" value="ECO:0007669"/>
    <property type="project" value="TreeGrafter"/>
</dbReference>
<feature type="domain" description="RecA family profile 1" evidence="3">
    <location>
        <begin position="82"/>
        <end position="244"/>
    </location>
</feature>
<dbReference type="GO" id="GO:0033063">
    <property type="term" value="C:Rad51B-Rad51C-Rad51D-XRCC2 complex"/>
    <property type="evidence" value="ECO:0007669"/>
    <property type="project" value="TreeGrafter"/>
</dbReference>
<accession>A0A9P6LBF8</accession>
<keyword evidence="2" id="KW-0539">Nucleus</keyword>
<dbReference type="EMBL" id="WIUZ02000002">
    <property type="protein sequence ID" value="KAF9791121.1"/>
    <property type="molecule type" value="Genomic_DNA"/>
</dbReference>
<dbReference type="GO" id="GO:0042148">
    <property type="term" value="P:DNA strand invasion"/>
    <property type="evidence" value="ECO:0007669"/>
    <property type="project" value="TreeGrafter"/>
</dbReference>
<evidence type="ECO:0000256" key="2">
    <source>
        <dbReference type="ARBA" id="ARBA00023242"/>
    </source>
</evidence>
<comment type="caution">
    <text evidence="4">The sequence shown here is derived from an EMBL/GenBank/DDBJ whole genome shotgun (WGS) entry which is preliminary data.</text>
</comment>
<dbReference type="GO" id="GO:0000723">
    <property type="term" value="P:telomere maintenance"/>
    <property type="evidence" value="ECO:0007669"/>
    <property type="project" value="TreeGrafter"/>
</dbReference>
<evidence type="ECO:0000259" key="3">
    <source>
        <dbReference type="PROSITE" id="PS50162"/>
    </source>
</evidence>
<dbReference type="OrthoDB" id="336321at2759"/>
<dbReference type="PANTHER" id="PTHR46457:SF1">
    <property type="entry name" value="DNA REPAIR PROTEIN RAD51 HOMOLOG 4"/>
    <property type="match status" value="1"/>
</dbReference>
<evidence type="ECO:0000313" key="4">
    <source>
        <dbReference type="EMBL" id="KAF9791121.1"/>
    </source>
</evidence>
<evidence type="ECO:0000313" key="5">
    <source>
        <dbReference type="Proteomes" id="UP000736335"/>
    </source>
</evidence>
<dbReference type="SUPFAM" id="SSF52540">
    <property type="entry name" value="P-loop containing nucleoside triphosphate hydrolases"/>
    <property type="match status" value="1"/>
</dbReference>
<dbReference type="GO" id="GO:0000400">
    <property type="term" value="F:four-way junction DNA binding"/>
    <property type="evidence" value="ECO:0007669"/>
    <property type="project" value="TreeGrafter"/>
</dbReference>
<dbReference type="GO" id="GO:0005657">
    <property type="term" value="C:replication fork"/>
    <property type="evidence" value="ECO:0007669"/>
    <property type="project" value="TreeGrafter"/>
</dbReference>
<dbReference type="GO" id="GO:0007131">
    <property type="term" value="P:reciprocal meiotic recombination"/>
    <property type="evidence" value="ECO:0007669"/>
    <property type="project" value="TreeGrafter"/>
</dbReference>
<dbReference type="InterPro" id="IPR020588">
    <property type="entry name" value="RecA_ATP-bd"/>
</dbReference>
<dbReference type="Proteomes" id="UP000736335">
    <property type="component" value="Unassembled WGS sequence"/>
</dbReference>
<reference evidence="4" key="1">
    <citation type="journal article" date="2020" name="Nat. Commun.">
        <title>Large-scale genome sequencing of mycorrhizal fungi provides insights into the early evolution of symbiotic traits.</title>
        <authorList>
            <person name="Miyauchi S."/>
            <person name="Kiss E."/>
            <person name="Kuo A."/>
            <person name="Drula E."/>
            <person name="Kohler A."/>
            <person name="Sanchez-Garcia M."/>
            <person name="Morin E."/>
            <person name="Andreopoulos B."/>
            <person name="Barry K.W."/>
            <person name="Bonito G."/>
            <person name="Buee M."/>
            <person name="Carver A."/>
            <person name="Chen C."/>
            <person name="Cichocki N."/>
            <person name="Clum A."/>
            <person name="Culley D."/>
            <person name="Crous P.W."/>
            <person name="Fauchery L."/>
            <person name="Girlanda M."/>
            <person name="Hayes R.D."/>
            <person name="Keri Z."/>
            <person name="LaButti K."/>
            <person name="Lipzen A."/>
            <person name="Lombard V."/>
            <person name="Magnuson J."/>
            <person name="Maillard F."/>
            <person name="Murat C."/>
            <person name="Nolan M."/>
            <person name="Ohm R.A."/>
            <person name="Pangilinan J."/>
            <person name="Pereira M.F."/>
            <person name="Perotto S."/>
            <person name="Peter M."/>
            <person name="Pfister S."/>
            <person name="Riley R."/>
            <person name="Sitrit Y."/>
            <person name="Stielow J.B."/>
            <person name="Szollosi G."/>
            <person name="Zifcakova L."/>
            <person name="Stursova M."/>
            <person name="Spatafora J.W."/>
            <person name="Tedersoo L."/>
            <person name="Vaario L.M."/>
            <person name="Yamada A."/>
            <person name="Yan M."/>
            <person name="Wang P."/>
            <person name="Xu J."/>
            <person name="Bruns T."/>
            <person name="Baldrian P."/>
            <person name="Vilgalys R."/>
            <person name="Dunand C."/>
            <person name="Henrissat B."/>
            <person name="Grigoriev I.V."/>
            <person name="Hibbett D."/>
            <person name="Nagy L.G."/>
            <person name="Martin F.M."/>
        </authorList>
    </citation>
    <scope>NUCLEOTIDE SEQUENCE</scope>
    <source>
        <strain evidence="4">UH-Tt-Lm1</strain>
    </source>
</reference>
<dbReference type="GO" id="GO:0005815">
    <property type="term" value="C:microtubule organizing center"/>
    <property type="evidence" value="ECO:0007669"/>
    <property type="project" value="TreeGrafter"/>
</dbReference>
<comment type="subcellular location">
    <subcellularLocation>
        <location evidence="1">Nucleus</location>
    </subcellularLocation>
</comment>
<keyword evidence="5" id="KW-1185">Reference proteome</keyword>
<sequence length="328" mass="35274">MRLSSFSPELLPSALVDALRALGIVSDADLFLSATPLEIWRKLPPDLMPFSEFERCVKAVMLRCALPGVVAAQVDERRPASDQFKPETGVGNLDGLLGTTLRDSVVEISGRQGSAATTLALQITCNQLSLHPRATVLWVDTTGDFSPAKANTVLRSTVPHEGTPTALQRLQVALAFDIDSLFEILNSTTYDDVGCLVIDNIAPILGPNLSAVTAEGHAVMTTLVRTLRTISRNHHLTSIITNTSTLMPGGGRNPTSAFSGTTAKPSLGPTFSYLVDATLWLAKASQVLDTDREDLYIAEILKSRKTATGWCFLELIGGAFKNARLELD</sequence>
<dbReference type="PROSITE" id="PS50162">
    <property type="entry name" value="RECA_2"/>
    <property type="match status" value="1"/>
</dbReference>
<dbReference type="Gene3D" id="3.40.50.300">
    <property type="entry name" value="P-loop containing nucleotide triphosphate hydrolases"/>
    <property type="match status" value="1"/>
</dbReference>
<dbReference type="GO" id="GO:0003697">
    <property type="term" value="F:single-stranded DNA binding"/>
    <property type="evidence" value="ECO:0007669"/>
    <property type="project" value="TreeGrafter"/>
</dbReference>
<dbReference type="InterPro" id="IPR027417">
    <property type="entry name" value="P-loop_NTPase"/>
</dbReference>
<dbReference type="GO" id="GO:0005524">
    <property type="term" value="F:ATP binding"/>
    <property type="evidence" value="ECO:0007669"/>
    <property type="project" value="InterPro"/>
</dbReference>
<proteinExistence type="predicted"/>
<gene>
    <name evidence="4" type="ORF">BJ322DRAFT_428476</name>
</gene>